<sequence length="64" mass="7215">MLTAPLRKPGSRLEMWCWQSTAQRSPVWSMQKLCTLQGKVGSPATESRDDLKKQRAAVQQGVRT</sequence>
<dbReference type="AlphaFoldDB" id="A0A5N4EDS8"/>
<name>A0A5N4EDS8_CAMDR</name>
<evidence type="ECO:0000313" key="3">
    <source>
        <dbReference type="Proteomes" id="UP000299084"/>
    </source>
</evidence>
<dbReference type="EMBL" id="JWIN03000003">
    <property type="protein sequence ID" value="KAB1281658.1"/>
    <property type="molecule type" value="Genomic_DNA"/>
</dbReference>
<protein>
    <submittedName>
        <fullName evidence="2">Uncharacterized protein</fullName>
    </submittedName>
</protein>
<dbReference type="Proteomes" id="UP000299084">
    <property type="component" value="Unassembled WGS sequence"/>
</dbReference>
<keyword evidence="3" id="KW-1185">Reference proteome</keyword>
<accession>A0A5N4EDS8</accession>
<reference evidence="2 3" key="1">
    <citation type="journal article" date="2019" name="Mol. Ecol. Resour.">
        <title>Improving Illumina assemblies with Hi-C and long reads: an example with the North African dromedary.</title>
        <authorList>
            <person name="Elbers J.P."/>
            <person name="Rogers M.F."/>
            <person name="Perelman P.L."/>
            <person name="Proskuryakova A.A."/>
            <person name="Serdyukova N.A."/>
            <person name="Johnson W.E."/>
            <person name="Horin P."/>
            <person name="Corander J."/>
            <person name="Murphy D."/>
            <person name="Burger P.A."/>
        </authorList>
    </citation>
    <scope>NUCLEOTIDE SEQUENCE [LARGE SCALE GENOMIC DNA]</scope>
    <source>
        <strain evidence="2">Drom800</strain>
        <tissue evidence="2">Blood</tissue>
    </source>
</reference>
<organism evidence="2 3">
    <name type="scientific">Camelus dromedarius</name>
    <name type="common">Dromedary</name>
    <name type="synonym">Arabian camel</name>
    <dbReference type="NCBI Taxonomy" id="9838"/>
    <lineage>
        <taxon>Eukaryota</taxon>
        <taxon>Metazoa</taxon>
        <taxon>Chordata</taxon>
        <taxon>Craniata</taxon>
        <taxon>Vertebrata</taxon>
        <taxon>Euteleostomi</taxon>
        <taxon>Mammalia</taxon>
        <taxon>Eutheria</taxon>
        <taxon>Laurasiatheria</taxon>
        <taxon>Artiodactyla</taxon>
        <taxon>Tylopoda</taxon>
        <taxon>Camelidae</taxon>
        <taxon>Camelus</taxon>
    </lineage>
</organism>
<evidence type="ECO:0000313" key="2">
    <source>
        <dbReference type="EMBL" id="KAB1281658.1"/>
    </source>
</evidence>
<feature type="region of interest" description="Disordered" evidence="1">
    <location>
        <begin position="39"/>
        <end position="64"/>
    </location>
</feature>
<evidence type="ECO:0000256" key="1">
    <source>
        <dbReference type="SAM" id="MobiDB-lite"/>
    </source>
</evidence>
<gene>
    <name evidence="2" type="ORF">Cadr_000004466</name>
</gene>
<proteinExistence type="predicted"/>
<comment type="caution">
    <text evidence="2">The sequence shown here is derived from an EMBL/GenBank/DDBJ whole genome shotgun (WGS) entry which is preliminary data.</text>
</comment>